<organism evidence="6 7">
    <name type="scientific">Trifolium subterraneum</name>
    <name type="common">Subterranean clover</name>
    <dbReference type="NCBI Taxonomy" id="3900"/>
    <lineage>
        <taxon>Eukaryota</taxon>
        <taxon>Viridiplantae</taxon>
        <taxon>Streptophyta</taxon>
        <taxon>Embryophyta</taxon>
        <taxon>Tracheophyta</taxon>
        <taxon>Spermatophyta</taxon>
        <taxon>Magnoliopsida</taxon>
        <taxon>eudicotyledons</taxon>
        <taxon>Gunneridae</taxon>
        <taxon>Pentapetalae</taxon>
        <taxon>rosids</taxon>
        <taxon>fabids</taxon>
        <taxon>Fabales</taxon>
        <taxon>Fabaceae</taxon>
        <taxon>Papilionoideae</taxon>
        <taxon>50 kb inversion clade</taxon>
        <taxon>NPAAA clade</taxon>
        <taxon>Hologalegina</taxon>
        <taxon>IRL clade</taxon>
        <taxon>Trifolieae</taxon>
        <taxon>Trifolium</taxon>
    </lineage>
</organism>
<keyword evidence="7" id="KW-1185">Reference proteome</keyword>
<evidence type="ECO:0000313" key="7">
    <source>
        <dbReference type="Proteomes" id="UP000242715"/>
    </source>
</evidence>
<keyword evidence="4" id="KW-0804">Transcription</keyword>
<proteinExistence type="predicted"/>
<evidence type="ECO:0008006" key="8">
    <source>
        <dbReference type="Google" id="ProtNLM"/>
    </source>
</evidence>
<dbReference type="Gene3D" id="2.40.330.10">
    <property type="entry name" value="DNA-binding pseudobarrel domain"/>
    <property type="match status" value="1"/>
</dbReference>
<reference evidence="7" key="1">
    <citation type="journal article" date="2017" name="Front. Plant Sci.">
        <title>Climate Clever Clovers: New Paradigm to Reduce the Environmental Footprint of Ruminants by Breeding Low Methanogenic Forages Utilizing Haplotype Variation.</title>
        <authorList>
            <person name="Kaur P."/>
            <person name="Appels R."/>
            <person name="Bayer P.E."/>
            <person name="Keeble-Gagnere G."/>
            <person name="Wang J."/>
            <person name="Hirakawa H."/>
            <person name="Shirasawa K."/>
            <person name="Vercoe P."/>
            <person name="Stefanova K."/>
            <person name="Durmic Z."/>
            <person name="Nichols P."/>
            <person name="Revell C."/>
            <person name="Isobe S.N."/>
            <person name="Edwards D."/>
            <person name="Erskine W."/>
        </authorList>
    </citation>
    <scope>NUCLEOTIDE SEQUENCE [LARGE SCALE GENOMIC DNA]</scope>
    <source>
        <strain evidence="7">cv. Daliak</strain>
    </source>
</reference>
<dbReference type="InterPro" id="IPR015300">
    <property type="entry name" value="DNA-bd_pseudobarrel_sf"/>
</dbReference>
<keyword evidence="2" id="KW-0805">Transcription regulation</keyword>
<evidence type="ECO:0000256" key="5">
    <source>
        <dbReference type="ARBA" id="ARBA00023242"/>
    </source>
</evidence>
<dbReference type="OrthoDB" id="682109at2759"/>
<evidence type="ECO:0000256" key="4">
    <source>
        <dbReference type="ARBA" id="ARBA00023163"/>
    </source>
</evidence>
<name>A0A2Z6P8T4_TRISU</name>
<dbReference type="GO" id="GO:0005634">
    <property type="term" value="C:nucleus"/>
    <property type="evidence" value="ECO:0007669"/>
    <property type="project" value="UniProtKB-SubCell"/>
</dbReference>
<gene>
    <name evidence="6" type="ORF">TSUD_59930</name>
</gene>
<sequence>MVSYVNLLAEVPLGGFTSAYFHKQKYCQVDPEFAAEFGSDIGCDWKFVGANDKIHKATFNKDPVHPWLMDGWSELSSAFGFSGDCLVSFVYVGDDTFCLVLDELWNAEVQLPAYHSRSLYGPYNANFCVRLTEDVVNRPYLNIFCDFEDHVIGERVGRIAACCDNGSVTYFDVSSTVFPFKMTAIGLGWKNFCEANNFCIGDALCFKFSAVTSSNVAYVFKIEE</sequence>
<dbReference type="AlphaFoldDB" id="A0A2Z6P8T4"/>
<evidence type="ECO:0000256" key="1">
    <source>
        <dbReference type="ARBA" id="ARBA00004123"/>
    </source>
</evidence>
<accession>A0A2Z6P8T4</accession>
<evidence type="ECO:0000313" key="6">
    <source>
        <dbReference type="EMBL" id="GAU39037.1"/>
    </source>
</evidence>
<keyword evidence="5" id="KW-0539">Nucleus</keyword>
<keyword evidence="3" id="KW-0238">DNA-binding</keyword>
<dbReference type="SUPFAM" id="SSF101936">
    <property type="entry name" value="DNA-binding pseudobarrel domain"/>
    <property type="match status" value="1"/>
</dbReference>
<dbReference type="Proteomes" id="UP000242715">
    <property type="component" value="Unassembled WGS sequence"/>
</dbReference>
<comment type="subcellular location">
    <subcellularLocation>
        <location evidence="1">Nucleus</location>
    </subcellularLocation>
</comment>
<dbReference type="EMBL" id="DF973741">
    <property type="protein sequence ID" value="GAU39037.1"/>
    <property type="molecule type" value="Genomic_DNA"/>
</dbReference>
<evidence type="ECO:0000256" key="3">
    <source>
        <dbReference type="ARBA" id="ARBA00023125"/>
    </source>
</evidence>
<dbReference type="GO" id="GO:0003677">
    <property type="term" value="F:DNA binding"/>
    <property type="evidence" value="ECO:0007669"/>
    <property type="project" value="UniProtKB-KW"/>
</dbReference>
<evidence type="ECO:0000256" key="2">
    <source>
        <dbReference type="ARBA" id="ARBA00023015"/>
    </source>
</evidence>
<protein>
    <recommendedName>
        <fullName evidence="8">TF-B3 domain-containing protein</fullName>
    </recommendedName>
</protein>